<dbReference type="EMBL" id="JAGQAF010000016">
    <property type="protein sequence ID" value="MCE8539724.1"/>
    <property type="molecule type" value="Genomic_DNA"/>
</dbReference>
<dbReference type="InterPro" id="IPR007111">
    <property type="entry name" value="NACHT_NTPase"/>
</dbReference>
<sequence length="727" mass="79890">MPPLSLSQKDINAFADLGTQVATNENEFILTRNGNRLRVAQNELGYTVTVSDGAEKTFPNAGALLADSEFADLPRIAKNQKVLLSKQKMGNQPVPIVGTLKGVVGEGATFVIEQNQTPWSALDTWLTVRRESQPNGGTELLLVDGPAGVGKTTVVREAALLRAENYDGSAPLILQIASRGRVLQNIADLIAFTLQDVRSNLTIGQLMSLIRHGLIILAIDGFDELSDPNGFETAWSGLNNLIAESRGAATFLLAGRETFVSIELMQRQLTSFNSVSDRLSALTLGDPDPESAKGWLLAQPGWDRALLDRDFVEPIFEDGSYALRPFFLDVIAREPTALASDEPPASDLLSYLVQVMLRREAEKFVEVFDPPNGAESTQDYETYVGRFLEEVARDLAENQSEAIAEDALDLLATIAADGILPSDQVAAVVQRARTVVFLANDLHAGHVRFAHEQLLHHFLAREALRSVGDGETPRYVRRNLFGRNALEVFAHVARGRHEEAKRFLSSARKGIVQQSRDRTSTNLAVLGVAAACGTAVEDAGLHIKNVGINELYFPFAAPSGISFRDTAISILHAVSADLRNIVFESGVHISTLEVDRLTQLPSQTPKPQMLVHATGTTSDPDEIENILNPEAQLSKSGLDWSGDLLEILGRIERYRTFWLRTNLDDTDHQGRRIITHPLWPDVFEALRELDLVTIKVKQASGPNAEFIHFRKDITLTEHEGLFKALQD</sequence>
<name>A0A9Q3WPG7_9RHOB</name>
<protein>
    <submittedName>
        <fullName evidence="2">NACHT domain-containing protein</fullName>
    </submittedName>
</protein>
<dbReference type="Gene3D" id="3.40.50.300">
    <property type="entry name" value="P-loop containing nucleotide triphosphate hydrolases"/>
    <property type="match status" value="1"/>
</dbReference>
<evidence type="ECO:0000259" key="1">
    <source>
        <dbReference type="Pfam" id="PF05729"/>
    </source>
</evidence>
<feature type="domain" description="NACHT" evidence="1">
    <location>
        <begin position="140"/>
        <end position="269"/>
    </location>
</feature>
<evidence type="ECO:0000313" key="3">
    <source>
        <dbReference type="Proteomes" id="UP000813672"/>
    </source>
</evidence>
<reference evidence="2" key="1">
    <citation type="journal article" date="2021" name="Environ. Microbiol.">
        <title>Cryptic niche differentiation of novel sediment ecotypes of Rugeria pomeroyi correlates with nitrate respiration.</title>
        <authorList>
            <person name="Lin X."/>
            <person name="McNichol J."/>
            <person name="Chu X."/>
            <person name="Qian Y."/>
            <person name="Luo H."/>
        </authorList>
    </citation>
    <scope>NUCLEOTIDE SEQUENCE</scope>
    <source>
        <strain evidence="2">SZCCDBB064</strain>
    </source>
</reference>
<organism evidence="2 3">
    <name type="scientific">Ruegeria pomeroyi</name>
    <dbReference type="NCBI Taxonomy" id="89184"/>
    <lineage>
        <taxon>Bacteria</taxon>
        <taxon>Pseudomonadati</taxon>
        <taxon>Pseudomonadota</taxon>
        <taxon>Alphaproteobacteria</taxon>
        <taxon>Rhodobacterales</taxon>
        <taxon>Roseobacteraceae</taxon>
        <taxon>Ruegeria</taxon>
    </lineage>
</organism>
<dbReference type="AlphaFoldDB" id="A0A9Q3WPG7"/>
<proteinExistence type="predicted"/>
<evidence type="ECO:0000313" key="2">
    <source>
        <dbReference type="EMBL" id="MCE8539724.1"/>
    </source>
</evidence>
<dbReference type="Proteomes" id="UP000813672">
    <property type="component" value="Unassembled WGS sequence"/>
</dbReference>
<comment type="caution">
    <text evidence="2">The sequence shown here is derived from an EMBL/GenBank/DDBJ whole genome shotgun (WGS) entry which is preliminary data.</text>
</comment>
<dbReference type="Pfam" id="PF05729">
    <property type="entry name" value="NACHT"/>
    <property type="match status" value="1"/>
</dbReference>
<dbReference type="RefSeq" id="WP_234221635.1">
    <property type="nucleotide sequence ID" value="NZ_JAGQAF010000016.1"/>
</dbReference>
<dbReference type="InterPro" id="IPR027417">
    <property type="entry name" value="P-loop_NTPase"/>
</dbReference>
<dbReference type="SUPFAM" id="SSF52540">
    <property type="entry name" value="P-loop containing nucleoside triphosphate hydrolases"/>
    <property type="match status" value="1"/>
</dbReference>
<accession>A0A9Q3WPG7</accession>
<gene>
    <name evidence="2" type="ORF">KBY27_19865</name>
</gene>